<dbReference type="InterPro" id="IPR012312">
    <property type="entry name" value="Hemerythrin-like"/>
</dbReference>
<dbReference type="EMBL" id="VSIY01000004">
    <property type="protein sequence ID" value="TYB82408.1"/>
    <property type="molecule type" value="Genomic_DNA"/>
</dbReference>
<evidence type="ECO:0000256" key="2">
    <source>
        <dbReference type="ARBA" id="ARBA00022490"/>
    </source>
</evidence>
<feature type="domain" description="Hemerythrin-like" evidence="5">
    <location>
        <begin position="20"/>
        <end position="153"/>
    </location>
</feature>
<dbReference type="CDD" id="cd12108">
    <property type="entry name" value="Hr-like"/>
    <property type="match status" value="1"/>
</dbReference>
<name>A0A5D0RP41_9RHOB</name>
<organism evidence="6 7">
    <name type="scientific">Maritimibacter fusiformis</name>
    <dbReference type="NCBI Taxonomy" id="2603819"/>
    <lineage>
        <taxon>Bacteria</taxon>
        <taxon>Pseudomonadati</taxon>
        <taxon>Pseudomonadota</taxon>
        <taxon>Alphaproteobacteria</taxon>
        <taxon>Rhodobacterales</taxon>
        <taxon>Roseobacteraceae</taxon>
        <taxon>Maritimibacter</taxon>
    </lineage>
</organism>
<evidence type="ECO:0000256" key="4">
    <source>
        <dbReference type="ARBA" id="ARBA00023004"/>
    </source>
</evidence>
<dbReference type="Pfam" id="PF01814">
    <property type="entry name" value="Hemerythrin"/>
    <property type="match status" value="1"/>
</dbReference>
<evidence type="ECO:0000313" key="6">
    <source>
        <dbReference type="EMBL" id="TYB82408.1"/>
    </source>
</evidence>
<keyword evidence="3" id="KW-0479">Metal-binding</keyword>
<keyword evidence="4" id="KW-0408">Iron</keyword>
<dbReference type="GO" id="GO:0005737">
    <property type="term" value="C:cytoplasm"/>
    <property type="evidence" value="ECO:0007669"/>
    <property type="project" value="UniProtKB-SubCell"/>
</dbReference>
<proteinExistence type="predicted"/>
<comment type="caution">
    <text evidence="6">The sequence shown here is derived from an EMBL/GenBank/DDBJ whole genome shotgun (WGS) entry which is preliminary data.</text>
</comment>
<sequence length="159" mass="17572">MTTPQPPADPAEMTTFIETQYHAAHRAQLPELAELSAKVERVHAGAPGVPAGLAEVLGHMIGALEVHMKKEELILFPAIRKGGMPGIENPIAVMRADHDDHEEEVSRIRALTDDLTLPEGACRSWTELYRGLEHFLNELDAHIRLENDVLFPQFEPASA</sequence>
<keyword evidence="7" id="KW-1185">Reference proteome</keyword>
<evidence type="ECO:0000256" key="1">
    <source>
        <dbReference type="ARBA" id="ARBA00004496"/>
    </source>
</evidence>
<dbReference type="InterPro" id="IPR019903">
    <property type="entry name" value="RIC_family"/>
</dbReference>
<keyword evidence="2" id="KW-0963">Cytoplasm</keyword>
<accession>A0A5D0RP41</accession>
<dbReference type="AlphaFoldDB" id="A0A5D0RP41"/>
<reference evidence="6 7" key="1">
    <citation type="submission" date="2019-08" db="EMBL/GenBank/DDBJ databases">
        <title>Identification of a novel species of the genus Boseongicola.</title>
        <authorList>
            <person name="Zhang X.-Q."/>
        </authorList>
    </citation>
    <scope>NUCLEOTIDE SEQUENCE [LARGE SCALE GENOMIC DNA]</scope>
    <source>
        <strain evidence="6 7">HY14</strain>
    </source>
</reference>
<dbReference type="Proteomes" id="UP000322080">
    <property type="component" value="Unassembled WGS sequence"/>
</dbReference>
<evidence type="ECO:0000259" key="5">
    <source>
        <dbReference type="Pfam" id="PF01814"/>
    </source>
</evidence>
<gene>
    <name evidence="6" type="ORF">FVF75_06740</name>
</gene>
<dbReference type="PANTHER" id="PTHR36438">
    <property type="entry name" value="IRON-SULFUR CLUSTER REPAIR PROTEIN YTFE"/>
    <property type="match status" value="1"/>
</dbReference>
<evidence type="ECO:0000313" key="7">
    <source>
        <dbReference type="Proteomes" id="UP000322080"/>
    </source>
</evidence>
<protein>
    <recommendedName>
        <fullName evidence="5">Hemerythrin-like domain-containing protein</fullName>
    </recommendedName>
</protein>
<dbReference type="Gene3D" id="1.20.120.520">
    <property type="entry name" value="nmb1532 protein domain like"/>
    <property type="match status" value="1"/>
</dbReference>
<dbReference type="RefSeq" id="WP_148377171.1">
    <property type="nucleotide sequence ID" value="NZ_VSIY01000004.1"/>
</dbReference>
<comment type="subcellular location">
    <subcellularLocation>
        <location evidence="1">Cytoplasm</location>
    </subcellularLocation>
</comment>
<dbReference type="PANTHER" id="PTHR36438:SF1">
    <property type="entry name" value="IRON-SULFUR CLUSTER REPAIR PROTEIN YTFE"/>
    <property type="match status" value="1"/>
</dbReference>
<dbReference type="GO" id="GO:0046872">
    <property type="term" value="F:metal ion binding"/>
    <property type="evidence" value="ECO:0007669"/>
    <property type="project" value="UniProtKB-KW"/>
</dbReference>
<evidence type="ECO:0000256" key="3">
    <source>
        <dbReference type="ARBA" id="ARBA00022723"/>
    </source>
</evidence>